<evidence type="ECO:0000259" key="2">
    <source>
        <dbReference type="Pfam" id="PF01968"/>
    </source>
</evidence>
<dbReference type="GO" id="GO:0006749">
    <property type="term" value="P:glutathione metabolic process"/>
    <property type="evidence" value="ECO:0007669"/>
    <property type="project" value="TreeGrafter"/>
</dbReference>
<dbReference type="PANTHER" id="PTHR11365">
    <property type="entry name" value="5-OXOPROLINASE RELATED"/>
    <property type="match status" value="1"/>
</dbReference>
<organism evidence="5 6">
    <name type="scientific">Cognatishimia activa</name>
    <dbReference type="NCBI Taxonomy" id="1715691"/>
    <lineage>
        <taxon>Bacteria</taxon>
        <taxon>Pseudomonadati</taxon>
        <taxon>Pseudomonadota</taxon>
        <taxon>Alphaproteobacteria</taxon>
        <taxon>Rhodobacterales</taxon>
        <taxon>Paracoccaceae</taxon>
        <taxon>Cognatishimia</taxon>
    </lineage>
</organism>
<feature type="domain" description="Hydantoinase/oxoprolinase N-terminal" evidence="4">
    <location>
        <begin position="11"/>
        <end position="186"/>
    </location>
</feature>
<dbReference type="RefSeq" id="WP_058313927.1">
    <property type="nucleotide sequence ID" value="NZ_CYTO01000012.1"/>
</dbReference>
<name>A0A0P1IMP3_9RHOB</name>
<dbReference type="EC" id="6.4.1.8" evidence="5"/>
<dbReference type="Proteomes" id="UP000051184">
    <property type="component" value="Unassembled WGS sequence"/>
</dbReference>
<dbReference type="GO" id="GO:0016874">
    <property type="term" value="F:ligase activity"/>
    <property type="evidence" value="ECO:0007669"/>
    <property type="project" value="UniProtKB-KW"/>
</dbReference>
<evidence type="ECO:0000259" key="4">
    <source>
        <dbReference type="Pfam" id="PF05378"/>
    </source>
</evidence>
<dbReference type="PANTHER" id="PTHR11365:SF23">
    <property type="entry name" value="HYPOTHETICAL 5-OXOPROLINASE (EUROFUNG)-RELATED"/>
    <property type="match status" value="1"/>
</dbReference>
<dbReference type="OrthoDB" id="9759608at2"/>
<evidence type="ECO:0000259" key="3">
    <source>
        <dbReference type="Pfam" id="PF02538"/>
    </source>
</evidence>
<reference evidence="6" key="1">
    <citation type="submission" date="2015-09" db="EMBL/GenBank/DDBJ databases">
        <authorList>
            <person name="Rodrigo-Torres Lidia"/>
            <person name="Arahal R.David."/>
        </authorList>
    </citation>
    <scope>NUCLEOTIDE SEQUENCE [LARGE SCALE GENOMIC DNA]</scope>
    <source>
        <strain evidence="6">CECT 5114</strain>
    </source>
</reference>
<proteinExistence type="inferred from homology"/>
<accession>A0A0P1IMP3</accession>
<dbReference type="Pfam" id="PF02538">
    <property type="entry name" value="Hydantoinase_B"/>
    <property type="match status" value="1"/>
</dbReference>
<evidence type="ECO:0000313" key="6">
    <source>
        <dbReference type="Proteomes" id="UP000051184"/>
    </source>
</evidence>
<dbReference type="Pfam" id="PF05378">
    <property type="entry name" value="Hydant_A_N"/>
    <property type="match status" value="1"/>
</dbReference>
<evidence type="ECO:0000313" key="5">
    <source>
        <dbReference type="EMBL" id="CUK24903.1"/>
    </source>
</evidence>
<dbReference type="GO" id="GO:0005829">
    <property type="term" value="C:cytosol"/>
    <property type="evidence" value="ECO:0007669"/>
    <property type="project" value="TreeGrafter"/>
</dbReference>
<dbReference type="InterPro" id="IPR003692">
    <property type="entry name" value="Hydantoinase_B"/>
</dbReference>
<feature type="domain" description="Hydantoinase B/oxoprolinase" evidence="3">
    <location>
        <begin position="694"/>
        <end position="1200"/>
    </location>
</feature>
<evidence type="ECO:0000256" key="1">
    <source>
        <dbReference type="ARBA" id="ARBA00010403"/>
    </source>
</evidence>
<feature type="domain" description="Hydantoinase A/oxoprolinase" evidence="2">
    <location>
        <begin position="209"/>
        <end position="500"/>
    </location>
</feature>
<sequence length="1210" mass="129430">MNLRADSKWDFWIDRGGTFTDIVARTPEGDLRTHKILSEKPESYKDAAVQGVRDIMGLSKEDAIPENAISAIKMGTTVATNALLERKGERTVLFITRGFRDLLRIGYQNRPDLFALNIQLPDLLYSDVIEIDERLDADGAVIEAMDLQKAREAICHAYGEGYRSVAIALLHSYRNPEHEKKLGEMAVQQGFEQVSLSFEASPLIKLVSRGDTTVADAYLTPILKRYVNQVRSALGSDSVERLMFMQSNGGLTDADLFHGRDAILSGPAGGVVGMVGTATQDGFDKLIGFDMGGTSTDVCHYAGEYERSFETEVAGVRMRAPMMNIHTVAAGGGSILSFRDGRLQVGPESAGADPGPSCYRRGGPLTVTDCNAVLGKLQPENFPNVFGPDSNEPLDVDAPRRLFEALAQEIAQQTGEAPLSVEVLATGFLRIAVDSMANAIKEISVSRGYDVTGYTLNCFGGAGGQHACLVADALGMTSVYLHPFAGVLSALGMGLADIVSMREQQLIVPVSDLASITAASVALTTEATEEVLQQGVARSDITVREKVYLRISTSQTTLPVALGSPEDMVEAFRTSHEVEFGFRPETDDIIAEMISVEAVGASGANAKLPNAETQESQHGTTQMWAEHRMQSVPTHDRTKMGVGVVVTGPAVINEPTGTTVVEHGWEATCIDGGALVLRRAVPLVREEAIGTSVDPIMLEVFNNLFMSIAEQMGATLAKTAASVNIRERLDFSCAIFDASGDLVANAPHVPVHLGSMSASVKSILRENEGTIQPGDVFMMNDPFNGGTHLPDVTVITPVFDESGQDIRFLVASRGHHADIGGKTPGSAPPDSRHIDEEGVLIRNFKLVSGGRLRDTETRDLLASATYPCRNIDHNMADLTAQVAANATGSAELQKAVAQFGADVVQSYMRHVQDNAEESVRRVIDVLEDSRFTYPLDSGAKIEVAISVDRASRSATVDFTGTSEQDALNYNAPLAICHAVVLYVFRTLVGSDIPMNEGCLKPIKIIAPEGSFINPNYPAAVISGNTEVSQSIADALYGALGVVAGSQGTMNNFVYGDDTLQNYETICGGTGAGPDFNGCSAVHSHMTNTRMTDPEVLESRFPVRVRSFAIRQGSGGEGQHRGGNGIVREIEFLSPMTVTVLSSHRQTRAFGVSGGTPGAPGENQVRRMNGTVENLSGNDQREMTPGDVFVMKTPGGGGFGAADRQSKVAAD</sequence>
<dbReference type="EMBL" id="CYUE01000004">
    <property type="protein sequence ID" value="CUK24903.1"/>
    <property type="molecule type" value="Genomic_DNA"/>
</dbReference>
<gene>
    <name evidence="5" type="primary">apc3_1</name>
    <name evidence="5" type="ORF">TA5114_00692</name>
</gene>
<dbReference type="GO" id="GO:0017168">
    <property type="term" value="F:5-oxoprolinase (ATP-hydrolyzing) activity"/>
    <property type="evidence" value="ECO:0007669"/>
    <property type="project" value="TreeGrafter"/>
</dbReference>
<dbReference type="InterPro" id="IPR045079">
    <property type="entry name" value="Oxoprolinase-like"/>
</dbReference>
<keyword evidence="5" id="KW-0436">Ligase</keyword>
<dbReference type="InterPro" id="IPR002821">
    <property type="entry name" value="Hydantoinase_A"/>
</dbReference>
<protein>
    <submittedName>
        <fullName evidence="5">Acetophenone carboxylase gamma subunit</fullName>
        <ecNumber evidence="5">6.4.1.8</ecNumber>
    </submittedName>
</protein>
<dbReference type="InterPro" id="IPR008040">
    <property type="entry name" value="Hydant_A_N"/>
</dbReference>
<keyword evidence="6" id="KW-1185">Reference proteome</keyword>
<dbReference type="STRING" id="1715691.TA5113_01766"/>
<dbReference type="Pfam" id="PF01968">
    <property type="entry name" value="Hydantoinase_A"/>
    <property type="match status" value="1"/>
</dbReference>
<comment type="similarity">
    <text evidence="1">Belongs to the oxoprolinase family.</text>
</comment>
<dbReference type="AlphaFoldDB" id="A0A0P1IMP3"/>